<name>A0A699KL14_TANCI</name>
<proteinExistence type="predicted"/>
<feature type="compositionally biased region" description="Basic and acidic residues" evidence="1">
    <location>
        <begin position="343"/>
        <end position="353"/>
    </location>
</feature>
<feature type="non-terminal residue" evidence="2">
    <location>
        <position position="1"/>
    </location>
</feature>
<organism evidence="2">
    <name type="scientific">Tanacetum cinerariifolium</name>
    <name type="common">Dalmatian daisy</name>
    <name type="synonym">Chrysanthemum cinerariifolium</name>
    <dbReference type="NCBI Taxonomy" id="118510"/>
    <lineage>
        <taxon>Eukaryota</taxon>
        <taxon>Viridiplantae</taxon>
        <taxon>Streptophyta</taxon>
        <taxon>Embryophyta</taxon>
        <taxon>Tracheophyta</taxon>
        <taxon>Spermatophyta</taxon>
        <taxon>Magnoliopsida</taxon>
        <taxon>eudicotyledons</taxon>
        <taxon>Gunneridae</taxon>
        <taxon>Pentapetalae</taxon>
        <taxon>asterids</taxon>
        <taxon>campanulids</taxon>
        <taxon>Asterales</taxon>
        <taxon>Asteraceae</taxon>
        <taxon>Asteroideae</taxon>
        <taxon>Anthemideae</taxon>
        <taxon>Anthemidinae</taxon>
        <taxon>Tanacetum</taxon>
    </lineage>
</organism>
<reference evidence="2" key="1">
    <citation type="journal article" date="2019" name="Sci. Rep.">
        <title>Draft genome of Tanacetum cinerariifolium, the natural source of mosquito coil.</title>
        <authorList>
            <person name="Yamashiro T."/>
            <person name="Shiraishi A."/>
            <person name="Satake H."/>
            <person name="Nakayama K."/>
        </authorList>
    </citation>
    <scope>NUCLEOTIDE SEQUENCE</scope>
</reference>
<dbReference type="AlphaFoldDB" id="A0A699KL14"/>
<feature type="non-terminal residue" evidence="2">
    <location>
        <position position="383"/>
    </location>
</feature>
<evidence type="ECO:0008006" key="3">
    <source>
        <dbReference type="Google" id="ProtNLM"/>
    </source>
</evidence>
<evidence type="ECO:0000313" key="2">
    <source>
        <dbReference type="EMBL" id="GFA98673.1"/>
    </source>
</evidence>
<feature type="region of interest" description="Disordered" evidence="1">
    <location>
        <begin position="343"/>
        <end position="383"/>
    </location>
</feature>
<sequence length="383" mass="44150">ENSSAAAARQARGLKVDYGFIATMGREIRRDPKREVGYGITDSWDEKVETLQGAPVSTDTDLGGYMREFETRDRRDTNEIYSRLDDEQKIRELHAADHRKQIVTSEMLRADHRRFVEIRGLRTADRTRQQQLIQTLTVMKSLQRQVTSLQGQAMIGQGVTATFAAHDALRNTNRNDSHNSRMGVRRTERATHECTYTDFLKCQPLHFKDTEGVAGLSQWLERMKYVFHISNYAVENQVKFATCTLHSVASTWWNTHVKTVGHDAAYGMPWKTLMKMMTDKYCPQNDIKKLEIEIWDLKVKGYTRGLLDMIHGSVVASKPKTMQEAVEIATKLMDKKIRTFAERKTESKREFENTSRSTQNQQQQSNKRQNTDRVYTAASGEKK</sequence>
<dbReference type="EMBL" id="BKCJ010527929">
    <property type="protein sequence ID" value="GFA98673.1"/>
    <property type="molecule type" value="Genomic_DNA"/>
</dbReference>
<accession>A0A699KL14</accession>
<evidence type="ECO:0000256" key="1">
    <source>
        <dbReference type="SAM" id="MobiDB-lite"/>
    </source>
</evidence>
<feature type="compositionally biased region" description="Low complexity" evidence="1">
    <location>
        <begin position="354"/>
        <end position="368"/>
    </location>
</feature>
<protein>
    <recommendedName>
        <fullName evidence="3">Retrotransposon gag domain-containing protein</fullName>
    </recommendedName>
</protein>
<comment type="caution">
    <text evidence="2">The sequence shown here is derived from an EMBL/GenBank/DDBJ whole genome shotgun (WGS) entry which is preliminary data.</text>
</comment>
<gene>
    <name evidence="2" type="ORF">Tci_670645</name>
</gene>